<dbReference type="PANTHER" id="PTHR47938:SF35">
    <property type="entry name" value="PENTATRICOPEPTIDE REPEAT-CONTAINING PROTEIN 4, MITOCHONDRIAL-RELATED"/>
    <property type="match status" value="1"/>
</dbReference>
<dbReference type="Pfam" id="PF01535">
    <property type="entry name" value="PPR"/>
    <property type="match status" value="1"/>
</dbReference>
<dbReference type="Pfam" id="PF13812">
    <property type="entry name" value="PPR_3"/>
    <property type="match status" value="1"/>
</dbReference>
<dbReference type="PROSITE" id="PS51375">
    <property type="entry name" value="PPR"/>
    <property type="match status" value="1"/>
</dbReference>
<dbReference type="SMART" id="SM00672">
    <property type="entry name" value="CAP10"/>
    <property type="match status" value="1"/>
</dbReference>
<evidence type="ECO:0000313" key="4">
    <source>
        <dbReference type="EMBL" id="CAE7248144.1"/>
    </source>
</evidence>
<dbReference type="Pfam" id="PF10294">
    <property type="entry name" value="Methyltransf_16"/>
    <property type="match status" value="1"/>
</dbReference>
<dbReference type="Gene3D" id="1.25.40.10">
    <property type="entry name" value="Tetratricopeptide repeat domain"/>
    <property type="match status" value="4"/>
</dbReference>
<dbReference type="PANTHER" id="PTHR47938">
    <property type="entry name" value="RESPIRATORY COMPLEX I CHAPERONE (CIA84), PUTATIVE (AFU_ORTHOLOGUE AFUA_2G06020)-RELATED"/>
    <property type="match status" value="1"/>
</dbReference>
<sequence>MADVCAGRPATVRVVHGPVYGYANSAATSSPAWAMQPQEPRNGRIVPNRVAKAQWPANLAHPGVQCRTPAAQTTMPKAMPGGAQLPCASKRVFTNAKSLMMSYNFKGDFQINGRPLILAVDPVNSQRSHVATGLRAWDGGIVLAKYLEKCVQKVQPAPRFTALGLSDAQSKPCWSCKTKEPEGNPLCWESANFQDRALSFGECCGSEGAASACFDRMDGWYTFDFCCLPPAPEHENCSWPQVVNGLEEDLRFLENFPVVLREVCCVFPHGNCWPSAREGDLPEGFAECCFPGLRRMLLDPDGAGSWAKEDLEEEFRPLEGRTWSKWELDAFAEEMDRVRETRPGKLVDLPCRIRIGDHGRQMIGCDWRQCQSSRDSANDCSYVRAVEIALRILNTHLPLPDVDLFISPTENDAGDWPVPIFTRCRPQEPRGLYVLLPFEWQLHPWQGRKATAGFRKARAQFPWESRAATLIWRGTNSNWVNRPCSMKEVSDGSVPWSACLEGLQDEILGLWDERFALMWNSTNWYNTPRGALVLLSHYVRSIDAKWTGTSHAMEPDLWEYFERMDMTSDALKALEQMRYKYGMNIEGTGNGDRVYWQLQMGQVVLNHESSQVAWLLVDLANRSRRGILKPFKHYVPVRYDLGDLVKHVDWLQRNDEVAASIASAATHVAETYLGYDGVLFYLDRAVRRYALHLRLADSGFSSADHRVQHDHMADPPNHCSKSGPEPQPGWSGSYGAMRKMARGVPEVTLGNQMTNAISQMTKAAKLPATRLPCLGARMALPRLTRQIKEAGRLRQWEVSLSLFTQALGHQADAAVFNTAMSACVAARKWAVALEIFGQMGHWQADANKQVLSTVLRAYGEAKLACNGAALAVRDPGFLVKFQAGELHGAFLGLSSGTAADGADAAELQGGNRLCWEYPNFENKALTFADCCSSQAAARQCFRGMSGWFSYDFCCLEPAPEHENCDWNFLLTRVGEDVQPLENYPVILREVCCIYPHPGCWGDTGDGLLPPLFAECCFPGLRRRLLNPQEDDATWLEGDVDEEFEALHERRWTEADFDLFEEEMRQQRDAKPGELGYLPCRVRVRGGNLIPCNHSQCQTTVDPGNDCAYVRAVEVALRIIGTHLPLPDLDMFVSPTNNDAGVSSVPVFTRSRPRSPRGFYIALPFEYQLHPWQSRKTTAVLPKVASKHPWEQRVEKLFWRGTNSNHVSNHCWLKEVADGSVPWSLCVEGWREALIGLHDEWHTSKWNFSNWYQTPRGVLVLLSQFVDSVDAKWTGISRNMEPQLWQYFEAENMTAPSVKLWDQLAYKYGINIEGTGTGDRIYWQMLGGQVVLNHETPQVSWLLAEPSALGRRGALRPYRHFVPVRFDLADLVDRLEWLRRNDELARSIAESSQMFAERHLGYDSILFYLDRVIRTALRSNCLVLLASSTSERTESRQLLLVRSVRLAASAAAGEVDEVTFQVCMVCCGRAKAWLLALHLFQDMASFHVEPTVAGCNAALAACEKGHAWESALGLLKEGSLDTVSCNSAISACGKGRQWGWALVLVDWMTQKELVPDVITSNSLMTALERGMQWQRALQEIGAAKTPSTVAYNAAISACGSSIMWQHAVGLLCELRRREGAGLVAFNAAMTACAKGRHSSQALALLGEIQVANLQPDIVSFGAALTACEKSGLWEAAVHTLEVKLRAANIKPNVVLLNAVASACEKGRHWPGALWVLHQAASQHRLCPDSTTVNAAMAACLRGEQWHMALTLFAQLRRSSAASLTSYSEGLVSLQQARRWEDALLLLDEMFTVNLKPDLKALGATLGACALARSWQQAWRLLSECRVLTGVPADAVAVLLTVASVEQAGHATLLFGTLGQKLLRVASRGIAEGNPFGAPAAAANHLNTLHPIMDSLAKPVRGFSANGVHACSSGLASCTKSILADGLRARPRSLQEPSIPPARAAKQAGLAARVVVLRSVTLPRGDLPARLSPARSPKDGEVSATSEPAGTMPLPRGGIVLWSWAVGPELQAHCLSFAVLGNEVLLTDIGDTQALLTQGNIMQNQGSIAAAGGAASYGSLDWRRLPERGQYGYFDLVFAGDVIWHETLVEPFLQAVAWATSGPGAGEVILSHKVRDQESLVLFRQMLAPMGLEIVKEVLAEQALGPDGHPDVRVYHLKRVR</sequence>
<accession>A0A812LQ97</accession>
<dbReference type="GO" id="GO:0003729">
    <property type="term" value="F:mRNA binding"/>
    <property type="evidence" value="ECO:0007669"/>
    <property type="project" value="TreeGrafter"/>
</dbReference>
<dbReference type="Pfam" id="PF05686">
    <property type="entry name" value="Glyco_transf_90"/>
    <property type="match status" value="2"/>
</dbReference>
<dbReference type="InterPro" id="IPR019410">
    <property type="entry name" value="Methyltransf_16"/>
</dbReference>
<dbReference type="InterPro" id="IPR002885">
    <property type="entry name" value="PPR_rpt"/>
</dbReference>
<feature type="region of interest" description="Disordered" evidence="2">
    <location>
        <begin position="1965"/>
        <end position="1987"/>
    </location>
</feature>
<evidence type="ECO:0000256" key="1">
    <source>
        <dbReference type="PROSITE-ProRule" id="PRU00708"/>
    </source>
</evidence>
<evidence type="ECO:0000256" key="2">
    <source>
        <dbReference type="SAM" id="MobiDB-lite"/>
    </source>
</evidence>
<dbReference type="InterPro" id="IPR006598">
    <property type="entry name" value="CAP10"/>
</dbReference>
<dbReference type="Proteomes" id="UP000604046">
    <property type="component" value="Unassembled WGS sequence"/>
</dbReference>
<dbReference type="Gene3D" id="3.40.50.150">
    <property type="entry name" value="Vaccinia Virus protein VP39"/>
    <property type="match status" value="1"/>
</dbReference>
<evidence type="ECO:0000259" key="3">
    <source>
        <dbReference type="SMART" id="SM00672"/>
    </source>
</evidence>
<dbReference type="EMBL" id="CAJNDS010001113">
    <property type="protein sequence ID" value="CAE7248144.1"/>
    <property type="molecule type" value="Genomic_DNA"/>
</dbReference>
<protein>
    <recommendedName>
        <fullName evidence="3">Glycosyl transferase CAP10 domain-containing protein</fullName>
    </recommendedName>
</protein>
<proteinExistence type="predicted"/>
<feature type="repeat" description="PPR" evidence="1">
    <location>
        <begin position="1520"/>
        <end position="1554"/>
    </location>
</feature>
<feature type="region of interest" description="Disordered" evidence="2">
    <location>
        <begin position="707"/>
        <end position="735"/>
    </location>
</feature>
<name>A0A812LQ97_9DINO</name>
<reference evidence="4" key="1">
    <citation type="submission" date="2021-02" db="EMBL/GenBank/DDBJ databases">
        <authorList>
            <person name="Dougan E. K."/>
            <person name="Rhodes N."/>
            <person name="Thang M."/>
            <person name="Chan C."/>
        </authorList>
    </citation>
    <scope>NUCLEOTIDE SEQUENCE</scope>
</reference>
<comment type="caution">
    <text evidence="4">The sequence shown here is derived from an EMBL/GenBank/DDBJ whole genome shotgun (WGS) entry which is preliminary data.</text>
</comment>
<organism evidence="4 5">
    <name type="scientific">Symbiodinium natans</name>
    <dbReference type="NCBI Taxonomy" id="878477"/>
    <lineage>
        <taxon>Eukaryota</taxon>
        <taxon>Sar</taxon>
        <taxon>Alveolata</taxon>
        <taxon>Dinophyceae</taxon>
        <taxon>Suessiales</taxon>
        <taxon>Symbiodiniaceae</taxon>
        <taxon>Symbiodinium</taxon>
    </lineage>
</organism>
<dbReference type="InterPro" id="IPR011990">
    <property type="entry name" value="TPR-like_helical_dom_sf"/>
</dbReference>
<feature type="domain" description="Glycosyl transferase CAP10" evidence="3">
    <location>
        <begin position="1124"/>
        <end position="1419"/>
    </location>
</feature>
<gene>
    <name evidence="4" type="ORF">SNAT2548_LOCUS11972</name>
</gene>
<evidence type="ECO:0000313" key="5">
    <source>
        <dbReference type="Proteomes" id="UP000604046"/>
    </source>
</evidence>
<keyword evidence="5" id="KW-1185">Reference proteome</keyword>
<dbReference type="InterPro" id="IPR029063">
    <property type="entry name" value="SAM-dependent_MTases_sf"/>
</dbReference>
<dbReference type="OrthoDB" id="541052at2759"/>